<dbReference type="PANTHER" id="PTHR34191:SF20">
    <property type="entry name" value="LATE EMBRYOGENESIS ABUNDANT PROTEIN (LEA) FAMILY PROTEIN"/>
    <property type="match status" value="1"/>
</dbReference>
<gene>
    <name evidence="2" type="primary">LEA1</name>
    <name evidence="2" type="ORF">g.130271</name>
</gene>
<name>A0A1D1YQC7_9ARAE</name>
<protein>
    <submittedName>
        <fullName evidence="2">Late embryogenesis abundant protein 1</fullName>
    </submittedName>
</protein>
<feature type="non-terminal residue" evidence="2">
    <location>
        <position position="1"/>
    </location>
</feature>
<dbReference type="EMBL" id="GDJX01011088">
    <property type="protein sequence ID" value="JAT56848.1"/>
    <property type="molecule type" value="Transcribed_RNA"/>
</dbReference>
<evidence type="ECO:0000313" key="2">
    <source>
        <dbReference type="EMBL" id="JAT56848.1"/>
    </source>
</evidence>
<organism evidence="2">
    <name type="scientific">Anthurium amnicola</name>
    <dbReference type="NCBI Taxonomy" id="1678845"/>
    <lineage>
        <taxon>Eukaryota</taxon>
        <taxon>Viridiplantae</taxon>
        <taxon>Streptophyta</taxon>
        <taxon>Embryophyta</taxon>
        <taxon>Tracheophyta</taxon>
        <taxon>Spermatophyta</taxon>
        <taxon>Magnoliopsida</taxon>
        <taxon>Liliopsida</taxon>
        <taxon>Araceae</taxon>
        <taxon>Pothoideae</taxon>
        <taxon>Potheae</taxon>
        <taxon>Anthurium</taxon>
    </lineage>
</organism>
<sequence length="107" mass="11713">AKAHRHICCLHHPRPCLFKETMSSTKEIFKAGEARGTGEEKANQWIDSARDKTSSATQSARENKEKAAGFLQQTGEQVKIMAQEAVDSVKNTLGTGNNNCGNPPCRK</sequence>
<dbReference type="PANTHER" id="PTHR34191">
    <property type="entry name" value="LATE EMBRYOGENESIS ABUNDANT PROTEIN (LEA) FAMILY PROTEIN"/>
    <property type="match status" value="1"/>
</dbReference>
<evidence type="ECO:0000256" key="1">
    <source>
        <dbReference type="SAM" id="MobiDB-lite"/>
    </source>
</evidence>
<dbReference type="AlphaFoldDB" id="A0A1D1YQC7"/>
<feature type="region of interest" description="Disordered" evidence="1">
    <location>
        <begin position="33"/>
        <end position="66"/>
    </location>
</feature>
<accession>A0A1D1YQC7</accession>
<feature type="compositionally biased region" description="Basic and acidic residues" evidence="1">
    <location>
        <begin position="33"/>
        <end position="53"/>
    </location>
</feature>
<proteinExistence type="predicted"/>
<reference evidence="2" key="1">
    <citation type="submission" date="2015-07" db="EMBL/GenBank/DDBJ databases">
        <title>Transcriptome Assembly of Anthurium amnicola.</title>
        <authorList>
            <person name="Suzuki J."/>
        </authorList>
    </citation>
    <scope>NUCLEOTIDE SEQUENCE</scope>
</reference>
<dbReference type="InterPro" id="IPR039624">
    <property type="entry name" value="LEA1/2/D7/KIN2"/>
</dbReference>